<dbReference type="InterPro" id="IPR005467">
    <property type="entry name" value="His_kinase_dom"/>
</dbReference>
<dbReference type="CDD" id="cd00082">
    <property type="entry name" value="HisKA"/>
    <property type="match status" value="1"/>
</dbReference>
<protein>
    <recommendedName>
        <fullName evidence="2">histidine kinase</fullName>
        <ecNumber evidence="2">2.7.13.3</ecNumber>
    </recommendedName>
</protein>
<dbReference type="PROSITE" id="PS50109">
    <property type="entry name" value="HIS_KIN"/>
    <property type="match status" value="1"/>
</dbReference>
<dbReference type="SUPFAM" id="SSF55874">
    <property type="entry name" value="ATPase domain of HSP90 chaperone/DNA topoisomerase II/histidine kinase"/>
    <property type="match status" value="1"/>
</dbReference>
<dbReference type="InterPro" id="IPR036890">
    <property type="entry name" value="HATPase_C_sf"/>
</dbReference>
<feature type="transmembrane region" description="Helical" evidence="5">
    <location>
        <begin position="335"/>
        <end position="358"/>
    </location>
</feature>
<dbReference type="InterPro" id="IPR003594">
    <property type="entry name" value="HATPase_dom"/>
</dbReference>
<dbReference type="AlphaFoldDB" id="A0A842IMY8"/>
<feature type="modified residue" description="4-aspartylphosphate" evidence="4">
    <location>
        <position position="681"/>
    </location>
</feature>
<dbReference type="Pfam" id="PF00072">
    <property type="entry name" value="Response_reg"/>
    <property type="match status" value="1"/>
</dbReference>
<dbReference type="PANTHER" id="PTHR43719">
    <property type="entry name" value="TWO-COMPONENT HISTIDINE KINASE"/>
    <property type="match status" value="1"/>
</dbReference>
<comment type="catalytic activity">
    <reaction evidence="1">
        <text>ATP + protein L-histidine = ADP + protein N-phospho-L-histidine.</text>
        <dbReference type="EC" id="2.7.13.3"/>
    </reaction>
</comment>
<dbReference type="SUPFAM" id="SSF47384">
    <property type="entry name" value="Homodimeric domain of signal transducing histidine kinase"/>
    <property type="match status" value="1"/>
</dbReference>
<evidence type="ECO:0000259" key="6">
    <source>
        <dbReference type="PROSITE" id="PS50109"/>
    </source>
</evidence>
<feature type="domain" description="Response regulatory" evidence="7">
    <location>
        <begin position="631"/>
        <end position="746"/>
    </location>
</feature>
<accession>A0A842IMY8</accession>
<dbReference type="Pfam" id="PF02518">
    <property type="entry name" value="HATPase_c"/>
    <property type="match status" value="1"/>
</dbReference>
<dbReference type="PRINTS" id="PR00344">
    <property type="entry name" value="BCTRLSENSOR"/>
</dbReference>
<dbReference type="SMART" id="SM00387">
    <property type="entry name" value="HATPase_c"/>
    <property type="match status" value="1"/>
</dbReference>
<proteinExistence type="predicted"/>
<dbReference type="InterPro" id="IPR036097">
    <property type="entry name" value="HisK_dim/P_sf"/>
</dbReference>
<dbReference type="CDD" id="cd17546">
    <property type="entry name" value="REC_hyHK_CKI1_RcsC-like"/>
    <property type="match status" value="1"/>
</dbReference>
<dbReference type="SMART" id="SM00448">
    <property type="entry name" value="REC"/>
    <property type="match status" value="1"/>
</dbReference>
<keyword evidence="5" id="KW-1133">Transmembrane helix</keyword>
<dbReference type="InterPro" id="IPR003661">
    <property type="entry name" value="HisK_dim/P_dom"/>
</dbReference>
<dbReference type="Gene3D" id="1.25.40.10">
    <property type="entry name" value="Tetratricopeptide repeat domain"/>
    <property type="match status" value="1"/>
</dbReference>
<dbReference type="SUPFAM" id="SSF52172">
    <property type="entry name" value="CheY-like"/>
    <property type="match status" value="1"/>
</dbReference>
<evidence type="ECO:0000256" key="1">
    <source>
        <dbReference type="ARBA" id="ARBA00000085"/>
    </source>
</evidence>
<dbReference type="Gene3D" id="3.40.50.2300">
    <property type="match status" value="1"/>
</dbReference>
<dbReference type="EC" id="2.7.13.3" evidence="2"/>
<sequence>MRFPKSHIVVIFLLFSFSNGLFLNAQELLIKDNNGSFTCTFDDHRLEELIKNDSLFKATSLLNEALTFAKKFKLRSTEAQTYNAIGEVSAKMSSFKNAELYHKKSYNLYDSINSRKGKDAALSSLLKTYLLEKNYKRFDSLYPIAQELSSELNSELYFINLENKIKKNYYAYENKELLRASKNALKLLDTVDFSKLVFSKIRDEAFFKSRLQQSYFYYKTIAHVKLNIGKKDRFDLLFNLSDDAIKLAFKEDPDLYRKLGTYNFYKYLYYTEVNKNLDSATKYLLAADTYKYNAVVTYEKRNSRNGDIMYNIINTQNELRHANDIRKQDAKASKVLLITLVLTAIMLIATLIIFFFYIRAKRNIQAINKALKRSNAKLLAIDKDRLEFFSIVSHELRTPIYGITGLATLVDQEPNKSKRKSYLNSLISSSNYLSILIDNILQVKKLRFEEKTLRLKPDQIHKIVQNVVSTVEIAAKNKGLKIQTNVDDSIANDFLMIDKVAFSQILINLAYNAVRYTKEGHIGISVKENKRTEDSLSLRFEVEDTGIGIDEIHRDVVFNAFENKTFLHKNSSGSGLGLFVVKTLLKCHDADIDFISKPGLGTKFFFEITFQRALSPIQTNTPKIDSIKHRHILIVDDNKINLLISKKNIERIEGYTCETLSNGREAISMIKEKAFDLVLMDINMPDMDGYEATKHIRMFNPHIPILALTALNSAEIALKAKYVGINQIITKPYIFEDFKAVIQRYANKEQHYFNCIDLEAI</sequence>
<dbReference type="Gene3D" id="3.30.565.10">
    <property type="entry name" value="Histidine kinase-like ATPase, C-terminal domain"/>
    <property type="match status" value="1"/>
</dbReference>
<dbReference type="InterPro" id="IPR004358">
    <property type="entry name" value="Sig_transdc_His_kin-like_C"/>
</dbReference>
<dbReference type="InterPro" id="IPR011990">
    <property type="entry name" value="TPR-like_helical_dom_sf"/>
</dbReference>
<dbReference type="Pfam" id="PF00512">
    <property type="entry name" value="HisKA"/>
    <property type="match status" value="1"/>
</dbReference>
<dbReference type="Gene3D" id="1.10.287.130">
    <property type="match status" value="1"/>
</dbReference>
<dbReference type="PANTHER" id="PTHR43719:SF28">
    <property type="entry name" value="PEROXIDE STRESS-ACTIVATED HISTIDINE KINASE MAK1-RELATED"/>
    <property type="match status" value="1"/>
</dbReference>
<evidence type="ECO:0000313" key="9">
    <source>
        <dbReference type="Proteomes" id="UP000533900"/>
    </source>
</evidence>
<comment type="caution">
    <text evidence="8">The sequence shown here is derived from an EMBL/GenBank/DDBJ whole genome shotgun (WGS) entry which is preliminary data.</text>
</comment>
<keyword evidence="5" id="KW-0472">Membrane</keyword>
<dbReference type="InterPro" id="IPR011006">
    <property type="entry name" value="CheY-like_superfamily"/>
</dbReference>
<evidence type="ECO:0000313" key="8">
    <source>
        <dbReference type="EMBL" id="MBC2844350.1"/>
    </source>
</evidence>
<dbReference type="RefSeq" id="WP_185788027.1">
    <property type="nucleotide sequence ID" value="NZ_JACLCP010000001.1"/>
</dbReference>
<dbReference type="GO" id="GO:0000155">
    <property type="term" value="F:phosphorelay sensor kinase activity"/>
    <property type="evidence" value="ECO:0007669"/>
    <property type="project" value="InterPro"/>
</dbReference>
<keyword evidence="9" id="KW-1185">Reference proteome</keyword>
<dbReference type="InterPro" id="IPR050956">
    <property type="entry name" value="2C_system_His_kinase"/>
</dbReference>
<keyword evidence="3 4" id="KW-0597">Phosphoprotein</keyword>
<feature type="domain" description="Histidine kinase" evidence="6">
    <location>
        <begin position="391"/>
        <end position="612"/>
    </location>
</feature>
<dbReference type="SMART" id="SM00388">
    <property type="entry name" value="HisKA"/>
    <property type="match status" value="1"/>
</dbReference>
<dbReference type="InterPro" id="IPR001789">
    <property type="entry name" value="Sig_transdc_resp-reg_receiver"/>
</dbReference>
<reference evidence="8" key="1">
    <citation type="submission" date="2020-08" db="EMBL/GenBank/DDBJ databases">
        <title>Winogradskyella ouciana sp. nov., isolated from the hadal seawater of the Mariana Trench.</title>
        <authorList>
            <person name="He X."/>
        </authorList>
    </citation>
    <scope>NUCLEOTIDE SEQUENCE [LARGE SCALE GENOMIC DNA]</scope>
    <source>
        <strain evidence="8">KCTC 52348</strain>
    </source>
</reference>
<name>A0A842IMY8_9FLAO</name>
<evidence type="ECO:0000256" key="4">
    <source>
        <dbReference type="PROSITE-ProRule" id="PRU00169"/>
    </source>
</evidence>
<dbReference type="Proteomes" id="UP000533900">
    <property type="component" value="Unassembled WGS sequence"/>
</dbReference>
<dbReference type="PROSITE" id="PS50110">
    <property type="entry name" value="RESPONSE_REGULATORY"/>
    <property type="match status" value="1"/>
</dbReference>
<evidence type="ECO:0000256" key="3">
    <source>
        <dbReference type="ARBA" id="ARBA00022553"/>
    </source>
</evidence>
<dbReference type="EMBL" id="JACLCP010000001">
    <property type="protein sequence ID" value="MBC2844350.1"/>
    <property type="molecule type" value="Genomic_DNA"/>
</dbReference>
<evidence type="ECO:0000259" key="7">
    <source>
        <dbReference type="PROSITE" id="PS50110"/>
    </source>
</evidence>
<keyword evidence="5" id="KW-0812">Transmembrane</keyword>
<organism evidence="8 9">
    <name type="scientific">Winogradskyella flava</name>
    <dbReference type="NCBI Taxonomy" id="1884876"/>
    <lineage>
        <taxon>Bacteria</taxon>
        <taxon>Pseudomonadati</taxon>
        <taxon>Bacteroidota</taxon>
        <taxon>Flavobacteriia</taxon>
        <taxon>Flavobacteriales</taxon>
        <taxon>Flavobacteriaceae</taxon>
        <taxon>Winogradskyella</taxon>
    </lineage>
</organism>
<evidence type="ECO:0000256" key="5">
    <source>
        <dbReference type="SAM" id="Phobius"/>
    </source>
</evidence>
<gene>
    <name evidence="8" type="ORF">H7F21_04535</name>
</gene>
<evidence type="ECO:0000256" key="2">
    <source>
        <dbReference type="ARBA" id="ARBA00012438"/>
    </source>
</evidence>